<dbReference type="Proteomes" id="UP000070544">
    <property type="component" value="Unassembled WGS sequence"/>
</dbReference>
<evidence type="ECO:0000256" key="1">
    <source>
        <dbReference type="SAM" id="MobiDB-lite"/>
    </source>
</evidence>
<keyword evidence="3" id="KW-1185">Reference proteome</keyword>
<feature type="region of interest" description="Disordered" evidence="1">
    <location>
        <begin position="91"/>
        <end position="153"/>
    </location>
</feature>
<feature type="compositionally biased region" description="Basic and acidic residues" evidence="1">
    <location>
        <begin position="91"/>
        <end position="118"/>
    </location>
</feature>
<evidence type="ECO:0000313" key="2">
    <source>
        <dbReference type="EMBL" id="KXS17395.1"/>
    </source>
</evidence>
<dbReference type="EMBL" id="KQ965747">
    <property type="protein sequence ID" value="KXS17395.1"/>
    <property type="molecule type" value="Genomic_DNA"/>
</dbReference>
<sequence>MASHRSIPKYDAQAADDMDIVLEQVVQVQTIFRDGWACWDSATGKFGTALLSPLLEQRGRGDIERTRLSPEVNQRLPLSGGWGTGCTSAREIERAEGTRPACGDESKGERASANERARRAVTPSNLDGNERETGRCDTRGKSATNPMPPVWCG</sequence>
<dbReference type="AlphaFoldDB" id="A0A139ALS1"/>
<evidence type="ECO:0000313" key="3">
    <source>
        <dbReference type="Proteomes" id="UP000070544"/>
    </source>
</evidence>
<name>A0A139ALS1_GONPJ</name>
<organism evidence="2 3">
    <name type="scientific">Gonapodya prolifera (strain JEL478)</name>
    <name type="common">Monoblepharis prolifera</name>
    <dbReference type="NCBI Taxonomy" id="1344416"/>
    <lineage>
        <taxon>Eukaryota</taxon>
        <taxon>Fungi</taxon>
        <taxon>Fungi incertae sedis</taxon>
        <taxon>Chytridiomycota</taxon>
        <taxon>Chytridiomycota incertae sedis</taxon>
        <taxon>Monoblepharidomycetes</taxon>
        <taxon>Monoblepharidales</taxon>
        <taxon>Gonapodyaceae</taxon>
        <taxon>Gonapodya</taxon>
    </lineage>
</organism>
<proteinExistence type="predicted"/>
<accession>A0A139ALS1</accession>
<gene>
    <name evidence="2" type="ORF">M427DRAFT_30524</name>
</gene>
<feature type="compositionally biased region" description="Basic and acidic residues" evidence="1">
    <location>
        <begin position="128"/>
        <end position="140"/>
    </location>
</feature>
<reference evidence="2 3" key="1">
    <citation type="journal article" date="2015" name="Genome Biol. Evol.">
        <title>Phylogenomic analyses indicate that early fungi evolved digesting cell walls of algal ancestors of land plants.</title>
        <authorList>
            <person name="Chang Y."/>
            <person name="Wang S."/>
            <person name="Sekimoto S."/>
            <person name="Aerts A.L."/>
            <person name="Choi C."/>
            <person name="Clum A."/>
            <person name="LaButti K.M."/>
            <person name="Lindquist E.A."/>
            <person name="Yee Ngan C."/>
            <person name="Ohm R.A."/>
            <person name="Salamov A.A."/>
            <person name="Grigoriev I.V."/>
            <person name="Spatafora J.W."/>
            <person name="Berbee M.L."/>
        </authorList>
    </citation>
    <scope>NUCLEOTIDE SEQUENCE [LARGE SCALE GENOMIC DNA]</scope>
    <source>
        <strain evidence="2 3">JEL478</strain>
    </source>
</reference>
<protein>
    <submittedName>
        <fullName evidence="2">Uncharacterized protein</fullName>
    </submittedName>
</protein>